<comment type="similarity">
    <text evidence="1">Belongs to the universal ribosomal protein uS7 family.</text>
</comment>
<keyword evidence="4" id="KW-0689">Ribosomal protein</keyword>
<sequence length="155" mass="17911">MSRKRKEKRIILPDPVYNNVNVEKFINQIMRRGKKTIARKIVYGAFDGIKEKTKKEPLEIFEKAIQNAAPLLEVKPKRIGGATYQVPREVRGDRRLTLAVRWIIQAARSRKGKPMKEKLAVELIEASQNTGVAIKRRHDTHRMAEANRAFAHFAR</sequence>
<dbReference type="SUPFAM" id="SSF47973">
    <property type="entry name" value="Ribosomal protein S7"/>
    <property type="match status" value="1"/>
</dbReference>
<evidence type="ECO:0000259" key="6">
    <source>
        <dbReference type="Pfam" id="PF00177"/>
    </source>
</evidence>
<protein>
    <recommendedName>
        <fullName evidence="6">Small ribosomal subunit protein uS7 domain-containing protein</fullName>
    </recommendedName>
</protein>
<dbReference type="InterPro" id="IPR036823">
    <property type="entry name" value="Ribosomal_uS7_dom_sf"/>
</dbReference>
<dbReference type="PANTHER" id="PTHR11205">
    <property type="entry name" value="RIBOSOMAL PROTEIN S7"/>
    <property type="match status" value="1"/>
</dbReference>
<dbReference type="NCBIfam" id="TIGR01029">
    <property type="entry name" value="rpsG_bact"/>
    <property type="match status" value="1"/>
</dbReference>
<dbReference type="GO" id="GO:0006412">
    <property type="term" value="P:translation"/>
    <property type="evidence" value="ECO:0007669"/>
    <property type="project" value="InterPro"/>
</dbReference>
<dbReference type="InterPro" id="IPR023798">
    <property type="entry name" value="Ribosomal_uS7_dom"/>
</dbReference>
<evidence type="ECO:0000256" key="3">
    <source>
        <dbReference type="ARBA" id="ARBA00022884"/>
    </source>
</evidence>
<keyword evidence="3" id="KW-0694">RNA-binding</keyword>
<dbReference type="GO" id="GO:0015935">
    <property type="term" value="C:small ribosomal subunit"/>
    <property type="evidence" value="ECO:0007669"/>
    <property type="project" value="InterPro"/>
</dbReference>
<organism evidence="7">
    <name type="scientific">marine sediment metagenome</name>
    <dbReference type="NCBI Taxonomy" id="412755"/>
    <lineage>
        <taxon>unclassified sequences</taxon>
        <taxon>metagenomes</taxon>
        <taxon>ecological metagenomes</taxon>
    </lineage>
</organism>
<evidence type="ECO:0000256" key="2">
    <source>
        <dbReference type="ARBA" id="ARBA00022730"/>
    </source>
</evidence>
<dbReference type="InterPro" id="IPR000235">
    <property type="entry name" value="Ribosomal_uS7"/>
</dbReference>
<proteinExistence type="inferred from homology"/>
<gene>
    <name evidence="7" type="ORF">LCGC14_0197720</name>
</gene>
<keyword evidence="2" id="KW-0699">rRNA-binding</keyword>
<dbReference type="Pfam" id="PF00177">
    <property type="entry name" value="Ribosomal_S7"/>
    <property type="match status" value="1"/>
</dbReference>
<dbReference type="GO" id="GO:0019843">
    <property type="term" value="F:rRNA binding"/>
    <property type="evidence" value="ECO:0007669"/>
    <property type="project" value="UniProtKB-KW"/>
</dbReference>
<evidence type="ECO:0000313" key="7">
    <source>
        <dbReference type="EMBL" id="KKN93580.1"/>
    </source>
</evidence>
<dbReference type="EMBL" id="LAZR01000085">
    <property type="protein sequence ID" value="KKN93580.1"/>
    <property type="molecule type" value="Genomic_DNA"/>
</dbReference>
<dbReference type="AlphaFoldDB" id="A0A0F9UK00"/>
<dbReference type="InterPro" id="IPR005717">
    <property type="entry name" value="Ribosomal_uS7_bac/org-type"/>
</dbReference>
<dbReference type="PIRSF" id="PIRSF002122">
    <property type="entry name" value="RPS7p_RPS7a_RPS5e_RPS7o"/>
    <property type="match status" value="1"/>
</dbReference>
<evidence type="ECO:0000256" key="5">
    <source>
        <dbReference type="ARBA" id="ARBA00023274"/>
    </source>
</evidence>
<keyword evidence="5" id="KW-0687">Ribonucleoprotein</keyword>
<dbReference type="GO" id="GO:0003735">
    <property type="term" value="F:structural constituent of ribosome"/>
    <property type="evidence" value="ECO:0007669"/>
    <property type="project" value="InterPro"/>
</dbReference>
<dbReference type="Gene3D" id="1.10.455.10">
    <property type="entry name" value="Ribosomal protein S7 domain"/>
    <property type="match status" value="1"/>
</dbReference>
<dbReference type="HAMAP" id="MF_00480_B">
    <property type="entry name" value="Ribosomal_uS7_B"/>
    <property type="match status" value="1"/>
</dbReference>
<dbReference type="CDD" id="cd14869">
    <property type="entry name" value="uS7_Bacteria"/>
    <property type="match status" value="1"/>
</dbReference>
<comment type="caution">
    <text evidence="7">The sequence shown here is derived from an EMBL/GenBank/DDBJ whole genome shotgun (WGS) entry which is preliminary data.</text>
</comment>
<name>A0A0F9UK00_9ZZZZ</name>
<evidence type="ECO:0000256" key="1">
    <source>
        <dbReference type="ARBA" id="ARBA00007151"/>
    </source>
</evidence>
<evidence type="ECO:0000256" key="4">
    <source>
        <dbReference type="ARBA" id="ARBA00022980"/>
    </source>
</evidence>
<dbReference type="FunFam" id="1.10.455.10:FF:000001">
    <property type="entry name" value="30S ribosomal protein S7"/>
    <property type="match status" value="1"/>
</dbReference>
<reference evidence="7" key="1">
    <citation type="journal article" date="2015" name="Nature">
        <title>Complex archaea that bridge the gap between prokaryotes and eukaryotes.</title>
        <authorList>
            <person name="Spang A."/>
            <person name="Saw J.H."/>
            <person name="Jorgensen S.L."/>
            <person name="Zaremba-Niedzwiedzka K."/>
            <person name="Martijn J."/>
            <person name="Lind A.E."/>
            <person name="van Eijk R."/>
            <person name="Schleper C."/>
            <person name="Guy L."/>
            <person name="Ettema T.J."/>
        </authorList>
    </citation>
    <scope>NUCLEOTIDE SEQUENCE</scope>
</reference>
<feature type="domain" description="Small ribosomal subunit protein uS7" evidence="6">
    <location>
        <begin position="2"/>
        <end position="148"/>
    </location>
</feature>
<accession>A0A0F9UK00</accession>